<proteinExistence type="predicted"/>
<name>A0A917MRT1_9BACT</name>
<dbReference type="PROSITE" id="PS51257">
    <property type="entry name" value="PROKAR_LIPOPROTEIN"/>
    <property type="match status" value="1"/>
</dbReference>
<organism evidence="1 2">
    <name type="scientific">Filimonas zeae</name>
    <dbReference type="NCBI Taxonomy" id="1737353"/>
    <lineage>
        <taxon>Bacteria</taxon>
        <taxon>Pseudomonadati</taxon>
        <taxon>Bacteroidota</taxon>
        <taxon>Chitinophagia</taxon>
        <taxon>Chitinophagales</taxon>
        <taxon>Chitinophagaceae</taxon>
        <taxon>Filimonas</taxon>
    </lineage>
</organism>
<dbReference type="Proteomes" id="UP000627292">
    <property type="component" value="Unassembled WGS sequence"/>
</dbReference>
<dbReference type="SUPFAM" id="SSF82171">
    <property type="entry name" value="DPP6 N-terminal domain-like"/>
    <property type="match status" value="1"/>
</dbReference>
<comment type="caution">
    <text evidence="1">The sequence shown here is derived from an EMBL/GenBank/DDBJ whole genome shotgun (WGS) entry which is preliminary data.</text>
</comment>
<evidence type="ECO:0008006" key="3">
    <source>
        <dbReference type="Google" id="ProtNLM"/>
    </source>
</evidence>
<dbReference type="AlphaFoldDB" id="A0A917MRT1"/>
<reference evidence="1" key="2">
    <citation type="submission" date="2020-09" db="EMBL/GenBank/DDBJ databases">
        <authorList>
            <person name="Sun Q."/>
            <person name="Zhou Y."/>
        </authorList>
    </citation>
    <scope>NUCLEOTIDE SEQUENCE</scope>
    <source>
        <strain evidence="1">CGMCC 1.15290</strain>
    </source>
</reference>
<protein>
    <recommendedName>
        <fullName evidence="3">PKD-like family protein</fullName>
    </recommendedName>
</protein>
<accession>A0A917MRT1</accession>
<dbReference type="InterPro" id="IPR032183">
    <property type="entry name" value="PKD-like"/>
</dbReference>
<dbReference type="RefSeq" id="WP_188949584.1">
    <property type="nucleotide sequence ID" value="NZ_BMIB01000001.1"/>
</dbReference>
<sequence>MKLLFKYIPVLVLVVLAAQGCYKDEGNYTYAEAKTVKIAASIPDTVNILLQDTLKVVTQLTALNTDTSAFTYEWILYESVTPLTRYYLGTDHNLTSKIVNAPGRYTLDYFITDGKTGIAYRKSFVINITSVLNEGWIVVEEASGACDMAIILPSGQVYHTVYSGANNGIKLPAGTQRVAVVRDRVGAQKIYVMSPNQGEQLYYANFQKLNSFSSWFYATPAVVKPQEYFIMGGSSERLLNNGQLYSFSTNGPGVPKFGLPPVGTHDIAPYEMYSVRQGCVWYDNLGQRFYKQDESYYDFNDFPAPGSAAVFNPNKIGKKLLFTGATSGSDVYNCLFKNNEDDSLYIYKLELTKTDVGTAIDALGIQPELANAGSYVMSRKLNFLYYTYGNKVYLLDIPAHTSRVIYTFAPGTEIRAMKLYYNSKLTADPDNYNLIAIATNEGGAGKVYQFPLAATGAFAGDTYRNVYTGFGLIHEITFKRAP</sequence>
<dbReference type="EMBL" id="BMIB01000001">
    <property type="protein sequence ID" value="GGH56798.1"/>
    <property type="molecule type" value="Genomic_DNA"/>
</dbReference>
<evidence type="ECO:0000313" key="1">
    <source>
        <dbReference type="EMBL" id="GGH56798.1"/>
    </source>
</evidence>
<evidence type="ECO:0000313" key="2">
    <source>
        <dbReference type="Proteomes" id="UP000627292"/>
    </source>
</evidence>
<gene>
    <name evidence="1" type="ORF">GCM10011379_00790</name>
</gene>
<dbReference type="Pfam" id="PF16407">
    <property type="entry name" value="PKD_2"/>
    <property type="match status" value="1"/>
</dbReference>
<reference evidence="1" key="1">
    <citation type="journal article" date="2014" name="Int. J. Syst. Evol. Microbiol.">
        <title>Complete genome sequence of Corynebacterium casei LMG S-19264T (=DSM 44701T), isolated from a smear-ripened cheese.</title>
        <authorList>
            <consortium name="US DOE Joint Genome Institute (JGI-PGF)"/>
            <person name="Walter F."/>
            <person name="Albersmeier A."/>
            <person name="Kalinowski J."/>
            <person name="Ruckert C."/>
        </authorList>
    </citation>
    <scope>NUCLEOTIDE SEQUENCE</scope>
    <source>
        <strain evidence="1">CGMCC 1.15290</strain>
    </source>
</reference>
<keyword evidence="2" id="KW-1185">Reference proteome</keyword>